<sequence>MVSLSVYAFLPVSVLLWVVTPSVSDNCDSYTGYPGVPGMPGVPGTNGNNGPKGGKGDPGEDTQPLKGAKGEPGVSGRPGRPGLKGDEGEPGAPGPKGPKGPKGAFQTISDVSPSFFSNKRRTTTRTSISQNKIIEFEDSVSPEKAGDNLNEGVFTAKQAGIYYFMYHVSALQTACLCIKKEETIVFNVCDFSQGVLLTSGSVVLDLRPGDTVGLSVCTKSSQIMSKDADSTFAGFLLFPS</sequence>
<organism evidence="1 2">
    <name type="scientific">Pangasianodon gigas</name>
    <name type="common">Mekong giant catfish</name>
    <name type="synonym">Pangasius gigas</name>
    <dbReference type="NCBI Taxonomy" id="30993"/>
    <lineage>
        <taxon>Eukaryota</taxon>
        <taxon>Metazoa</taxon>
        <taxon>Chordata</taxon>
        <taxon>Craniata</taxon>
        <taxon>Vertebrata</taxon>
        <taxon>Euteleostomi</taxon>
        <taxon>Actinopterygii</taxon>
        <taxon>Neopterygii</taxon>
        <taxon>Teleostei</taxon>
        <taxon>Ostariophysi</taxon>
        <taxon>Siluriformes</taxon>
        <taxon>Pangasiidae</taxon>
        <taxon>Pangasianodon</taxon>
    </lineage>
</organism>
<evidence type="ECO:0000313" key="1">
    <source>
        <dbReference type="EMBL" id="MCI4386606.1"/>
    </source>
</evidence>
<dbReference type="EMBL" id="CM040468">
    <property type="protein sequence ID" value="MCI4386606.1"/>
    <property type="molecule type" value="Genomic_DNA"/>
</dbReference>
<proteinExistence type="predicted"/>
<accession>A0ACC5X5Q5</accession>
<protein>
    <submittedName>
        <fullName evidence="1">Uncharacterized protein</fullName>
    </submittedName>
</protein>
<evidence type="ECO:0000313" key="2">
    <source>
        <dbReference type="Proteomes" id="UP000829447"/>
    </source>
</evidence>
<name>A0ACC5X5Q5_PANGG</name>
<reference evidence="1 2" key="1">
    <citation type="journal article" date="2022" name="bioRxiv">
        <title>An ancient truncated duplication of the anti-Mullerian hormone receptor type 2 gene is a potential conserved master sex determinant in the Pangasiidae catfish family.</title>
        <authorList>
            <person name="Wen M."/>
            <person name="Pan Q."/>
            <person name="Jouanno E."/>
            <person name="Montfort J."/>
            <person name="Zahm M."/>
            <person name="Cabau C."/>
            <person name="Klopp C."/>
            <person name="Iampietro C."/>
            <person name="Roques C."/>
            <person name="Bouchez O."/>
            <person name="Castinel A."/>
            <person name="Donnadieu C."/>
            <person name="Parrinello H."/>
            <person name="Poncet C."/>
            <person name="Belmonte E."/>
            <person name="Gautier V."/>
            <person name="Avarre J.-C."/>
            <person name="Dugue R."/>
            <person name="Gustiano R."/>
            <person name="Ha T.T.T."/>
            <person name="Campet M."/>
            <person name="Sriphairoj K."/>
            <person name="Ribolli J."/>
            <person name="de Almeida F.L."/>
            <person name="Desvignes T."/>
            <person name="Postlethwait J.H."/>
            <person name="Bucao C.F."/>
            <person name="Robinson-Rechavi M."/>
            <person name="Bobe J."/>
            <person name="Herpin A."/>
            <person name="Guiguen Y."/>
        </authorList>
    </citation>
    <scope>NUCLEOTIDE SEQUENCE [LARGE SCALE GENOMIC DNA]</scope>
    <source>
        <strain evidence="1">YG-Dec2019</strain>
    </source>
</reference>
<comment type="caution">
    <text evidence="1">The sequence shown here is derived from an EMBL/GenBank/DDBJ whole genome shotgun (WGS) entry which is preliminary data.</text>
</comment>
<dbReference type="Proteomes" id="UP000829447">
    <property type="component" value="Linkage Group LG15"/>
</dbReference>
<gene>
    <name evidence="1" type="ORF">PGIGA_G00064390</name>
</gene>
<keyword evidence="2" id="KW-1185">Reference proteome</keyword>